<reference evidence="1 2" key="1">
    <citation type="submission" date="2018-01" db="EMBL/GenBank/DDBJ databases">
        <title>Whole genome sequencing of Histamine producing bacteria.</title>
        <authorList>
            <person name="Butler K."/>
        </authorList>
    </citation>
    <scope>NUCLEOTIDE SEQUENCE [LARGE SCALE GENOMIC DNA]</scope>
    <source>
        <strain evidence="1 2">A2-1</strain>
    </source>
</reference>
<dbReference type="AlphaFoldDB" id="A0A2T3Q751"/>
<name>A0A2T3Q751_PHOAN</name>
<organism evidence="1 2">
    <name type="scientific">Photobacterium angustum</name>
    <dbReference type="NCBI Taxonomy" id="661"/>
    <lineage>
        <taxon>Bacteria</taxon>
        <taxon>Pseudomonadati</taxon>
        <taxon>Pseudomonadota</taxon>
        <taxon>Gammaproteobacteria</taxon>
        <taxon>Vibrionales</taxon>
        <taxon>Vibrionaceae</taxon>
        <taxon>Photobacterium</taxon>
    </lineage>
</organism>
<comment type="caution">
    <text evidence="1">The sequence shown here is derived from an EMBL/GenBank/DDBJ whole genome shotgun (WGS) entry which is preliminary data.</text>
</comment>
<evidence type="ECO:0000313" key="1">
    <source>
        <dbReference type="EMBL" id="PSX06627.1"/>
    </source>
</evidence>
<sequence length="130" mass="14404">MYLSQLHKILYALFIAILLLGSSVNAAYMSQNVQVSNAVNLDIDIKNELQNQQTATQQSHHCSLQCDNGCSDCSQCSCCRVLPRTGSNPFHLLSFPPLIIARVSKLLPIEYLQESLVLAVIKSIYRPPIA</sequence>
<evidence type="ECO:0000313" key="2">
    <source>
        <dbReference type="Proteomes" id="UP000241440"/>
    </source>
</evidence>
<dbReference type="EMBL" id="PYOY01000007">
    <property type="protein sequence ID" value="PSX06627.1"/>
    <property type="molecule type" value="Genomic_DNA"/>
</dbReference>
<gene>
    <name evidence="1" type="ORF">C0W41_14410</name>
</gene>
<proteinExistence type="predicted"/>
<dbReference type="Proteomes" id="UP000241440">
    <property type="component" value="Unassembled WGS sequence"/>
</dbReference>
<protein>
    <submittedName>
        <fullName evidence="1">Uncharacterized protein</fullName>
    </submittedName>
</protein>
<accession>A0A2T3Q751</accession>